<dbReference type="InterPro" id="IPR011009">
    <property type="entry name" value="Kinase-like_dom_sf"/>
</dbReference>
<sequence>MAKPLQDGSNFYSKAEVWFVGKLKTPNAITASFRKSLNSHSGEERSKSMAYSRIHSISYPLSTWSKVKVQNEVAFSLGHGFSICRTPYVKCSQKLGEQPLSISEVVEKKPVKTVGKNEHHLWKKRDSAGKALNLVRIVNDSMRLWDYMAPEVLKHNYGPEVDVWSAGVIIYILLCGMPPFSGVAQVIIRSTIDFKRDPWPKVSDNAKDLVKKMLNPDP</sequence>
<evidence type="ECO:0000256" key="3">
    <source>
        <dbReference type="ARBA" id="ARBA00022679"/>
    </source>
</evidence>
<dbReference type="Gene3D" id="1.10.510.10">
    <property type="entry name" value="Transferase(Phosphotransferase) domain 1"/>
    <property type="match status" value="1"/>
</dbReference>
<dbReference type="PANTHER" id="PTHR24349">
    <property type="entry name" value="SERINE/THREONINE-PROTEIN KINASE"/>
    <property type="match status" value="1"/>
</dbReference>
<dbReference type="InterPro" id="IPR050205">
    <property type="entry name" value="CDPK_Ser/Thr_kinases"/>
</dbReference>
<comment type="caution">
    <text evidence="8">The sequence shown here is derived from an EMBL/GenBank/DDBJ whole genome shotgun (WGS) entry which is preliminary data.</text>
</comment>
<gene>
    <name evidence="8" type="ORF">Godav_013686</name>
</gene>
<proteinExistence type="inferred from homology"/>
<evidence type="ECO:0000256" key="5">
    <source>
        <dbReference type="ARBA" id="ARBA00022777"/>
    </source>
</evidence>
<evidence type="ECO:0000256" key="6">
    <source>
        <dbReference type="ARBA" id="ARBA00022840"/>
    </source>
</evidence>
<dbReference type="PROSITE" id="PS50011">
    <property type="entry name" value="PROTEIN_KINASE_DOM"/>
    <property type="match status" value="1"/>
</dbReference>
<evidence type="ECO:0000313" key="8">
    <source>
        <dbReference type="EMBL" id="MBA0613201.1"/>
    </source>
</evidence>
<dbReference type="Pfam" id="PF00069">
    <property type="entry name" value="Pkinase"/>
    <property type="match status" value="1"/>
</dbReference>
<dbReference type="Proteomes" id="UP000593561">
    <property type="component" value="Unassembled WGS sequence"/>
</dbReference>
<dbReference type="InterPro" id="IPR000719">
    <property type="entry name" value="Prot_kinase_dom"/>
</dbReference>
<feature type="domain" description="Protein kinase" evidence="7">
    <location>
        <begin position="1"/>
        <end position="218"/>
    </location>
</feature>
<keyword evidence="9" id="KW-1185">Reference proteome</keyword>
<dbReference type="SUPFAM" id="SSF56112">
    <property type="entry name" value="Protein kinase-like (PK-like)"/>
    <property type="match status" value="1"/>
</dbReference>
<evidence type="ECO:0000313" key="9">
    <source>
        <dbReference type="Proteomes" id="UP000593561"/>
    </source>
</evidence>
<accession>A0A7J8RHH3</accession>
<reference evidence="8 9" key="1">
    <citation type="journal article" date="2019" name="Genome Biol. Evol.">
        <title>Insights into the evolution of the New World diploid cottons (Gossypium, subgenus Houzingenia) based on genome sequencing.</title>
        <authorList>
            <person name="Grover C.E."/>
            <person name="Arick M.A. 2nd"/>
            <person name="Thrash A."/>
            <person name="Conover J.L."/>
            <person name="Sanders W.S."/>
            <person name="Peterson D.G."/>
            <person name="Frelichowski J.E."/>
            <person name="Scheffler J.A."/>
            <person name="Scheffler B.E."/>
            <person name="Wendel J.F."/>
        </authorList>
    </citation>
    <scope>NUCLEOTIDE SEQUENCE [LARGE SCALE GENOMIC DNA]</scope>
    <source>
        <strain evidence="8">27</strain>
        <tissue evidence="8">Leaf</tissue>
    </source>
</reference>
<protein>
    <recommendedName>
        <fullName evidence="7">Protein kinase domain-containing protein</fullName>
    </recommendedName>
</protein>
<keyword evidence="5" id="KW-0418">Kinase</keyword>
<keyword evidence="6" id="KW-0067">ATP-binding</keyword>
<evidence type="ECO:0000259" key="7">
    <source>
        <dbReference type="PROSITE" id="PS50011"/>
    </source>
</evidence>
<name>A0A7J8RHH3_GOSDV</name>
<keyword evidence="3" id="KW-0808">Transferase</keyword>
<evidence type="ECO:0000256" key="4">
    <source>
        <dbReference type="ARBA" id="ARBA00022741"/>
    </source>
</evidence>
<dbReference type="GO" id="GO:0004674">
    <property type="term" value="F:protein serine/threonine kinase activity"/>
    <property type="evidence" value="ECO:0007669"/>
    <property type="project" value="UniProtKB-KW"/>
</dbReference>
<comment type="similarity">
    <text evidence="1">Belongs to the protein kinase superfamily. CAMK Ser/Thr protein kinase family. CaMK subfamily.</text>
</comment>
<keyword evidence="4" id="KW-0547">Nucleotide-binding</keyword>
<dbReference type="EMBL" id="JABFAC010000005">
    <property type="protein sequence ID" value="MBA0613201.1"/>
    <property type="molecule type" value="Genomic_DNA"/>
</dbReference>
<organism evidence="8 9">
    <name type="scientific">Gossypium davidsonii</name>
    <name type="common">Davidson's cotton</name>
    <name type="synonym">Gossypium klotzschianum subsp. davidsonii</name>
    <dbReference type="NCBI Taxonomy" id="34287"/>
    <lineage>
        <taxon>Eukaryota</taxon>
        <taxon>Viridiplantae</taxon>
        <taxon>Streptophyta</taxon>
        <taxon>Embryophyta</taxon>
        <taxon>Tracheophyta</taxon>
        <taxon>Spermatophyta</taxon>
        <taxon>Magnoliopsida</taxon>
        <taxon>eudicotyledons</taxon>
        <taxon>Gunneridae</taxon>
        <taxon>Pentapetalae</taxon>
        <taxon>rosids</taxon>
        <taxon>malvids</taxon>
        <taxon>Malvales</taxon>
        <taxon>Malvaceae</taxon>
        <taxon>Malvoideae</taxon>
        <taxon>Gossypium</taxon>
    </lineage>
</organism>
<dbReference type="SMART" id="SM00220">
    <property type="entry name" value="S_TKc"/>
    <property type="match status" value="1"/>
</dbReference>
<evidence type="ECO:0000256" key="2">
    <source>
        <dbReference type="ARBA" id="ARBA00022527"/>
    </source>
</evidence>
<evidence type="ECO:0000256" key="1">
    <source>
        <dbReference type="ARBA" id="ARBA00005354"/>
    </source>
</evidence>
<feature type="non-terminal residue" evidence="8">
    <location>
        <position position="1"/>
    </location>
</feature>
<dbReference type="GO" id="GO:0005524">
    <property type="term" value="F:ATP binding"/>
    <property type="evidence" value="ECO:0007669"/>
    <property type="project" value="UniProtKB-KW"/>
</dbReference>
<keyword evidence="2" id="KW-0723">Serine/threonine-protein kinase</keyword>
<dbReference type="AlphaFoldDB" id="A0A7J8RHH3"/>